<dbReference type="EMBL" id="JAFREP010000020">
    <property type="protein sequence ID" value="MBO1320968.1"/>
    <property type="molecule type" value="Genomic_DNA"/>
</dbReference>
<evidence type="ECO:0000256" key="1">
    <source>
        <dbReference type="SAM" id="Coils"/>
    </source>
</evidence>
<proteinExistence type="predicted"/>
<dbReference type="Proteomes" id="UP000664417">
    <property type="component" value="Unassembled WGS sequence"/>
</dbReference>
<feature type="coiled-coil region" evidence="1">
    <location>
        <begin position="112"/>
        <end position="216"/>
    </location>
</feature>
<organism evidence="3 4">
    <name type="scientific">Acanthopleuribacter pedis</name>
    <dbReference type="NCBI Taxonomy" id="442870"/>
    <lineage>
        <taxon>Bacteria</taxon>
        <taxon>Pseudomonadati</taxon>
        <taxon>Acidobacteriota</taxon>
        <taxon>Holophagae</taxon>
        <taxon>Acanthopleuribacterales</taxon>
        <taxon>Acanthopleuribacteraceae</taxon>
        <taxon>Acanthopleuribacter</taxon>
    </lineage>
</organism>
<accession>A0A8J7U5Y7</accession>
<keyword evidence="1" id="KW-0175">Coiled coil</keyword>
<protein>
    <submittedName>
        <fullName evidence="3">Uncharacterized protein</fullName>
    </submittedName>
</protein>
<keyword evidence="4" id="KW-1185">Reference proteome</keyword>
<evidence type="ECO:0000313" key="3">
    <source>
        <dbReference type="EMBL" id="MBO1320968.1"/>
    </source>
</evidence>
<gene>
    <name evidence="3" type="ORF">J3U88_20995</name>
</gene>
<sequence>MKKFVCFVMIAALLVPLAPAADHDRIAKDIRILYKILKSSFGDDDRHHRRHHDDGELRPHRINHTYLDGQGVVFIFDMGGSRHHYRHFSRINVNVPPMVIPPVPPIYVPNGEEDEEALREQYREMMESYQEVVEEVAEHAAEAVEDAAETLGEVGNLHASREIETEMRRIREEQRRVSKEIRRVALETRRQMINKKKMTEQERKELIERLEGFKTKVETDVKQYLVKAEKLREVQSKEYLAKYAVFEGQLAEAMCEFGASVDIPDSEYINIIVSRAGERGKDKIYVFRKTDLNQCRNDQITKSGLLEKAKVYEFE</sequence>
<dbReference type="AlphaFoldDB" id="A0A8J7U5Y7"/>
<feature type="chain" id="PRO_5035236782" evidence="2">
    <location>
        <begin position="21"/>
        <end position="315"/>
    </location>
</feature>
<name>A0A8J7U5Y7_9BACT</name>
<evidence type="ECO:0000256" key="2">
    <source>
        <dbReference type="SAM" id="SignalP"/>
    </source>
</evidence>
<evidence type="ECO:0000313" key="4">
    <source>
        <dbReference type="Proteomes" id="UP000664417"/>
    </source>
</evidence>
<reference evidence="3" key="1">
    <citation type="submission" date="2021-03" db="EMBL/GenBank/DDBJ databases">
        <authorList>
            <person name="Wang G."/>
        </authorList>
    </citation>
    <scope>NUCLEOTIDE SEQUENCE</scope>
    <source>
        <strain evidence="3">KCTC 12899</strain>
    </source>
</reference>
<feature type="signal peptide" evidence="2">
    <location>
        <begin position="1"/>
        <end position="20"/>
    </location>
</feature>
<keyword evidence="2" id="KW-0732">Signal</keyword>
<comment type="caution">
    <text evidence="3">The sequence shown here is derived from an EMBL/GenBank/DDBJ whole genome shotgun (WGS) entry which is preliminary data.</text>
</comment>
<dbReference type="RefSeq" id="WP_207860943.1">
    <property type="nucleotide sequence ID" value="NZ_JAFREP010000020.1"/>
</dbReference>